<evidence type="ECO:0000313" key="1">
    <source>
        <dbReference type="EMBL" id="CBX31003.1"/>
    </source>
</evidence>
<dbReference type="SUPFAM" id="SSF143011">
    <property type="entry name" value="RelE-like"/>
    <property type="match status" value="1"/>
</dbReference>
<accession>E1YLM0</accession>
<dbReference type="PANTHER" id="PTHR38813:SF1">
    <property type="entry name" value="TOXIN RELE1-RELATED"/>
    <property type="match status" value="1"/>
</dbReference>
<dbReference type="InterPro" id="IPR052747">
    <property type="entry name" value="TA_system_RelE_toxin"/>
</dbReference>
<organism evidence="1">
    <name type="scientific">uncultured Desulfobacterium sp</name>
    <dbReference type="NCBI Taxonomy" id="201089"/>
    <lineage>
        <taxon>Bacteria</taxon>
        <taxon>Pseudomonadati</taxon>
        <taxon>Thermodesulfobacteriota</taxon>
        <taxon>Desulfobacteria</taxon>
        <taxon>Desulfobacterales</taxon>
        <taxon>Desulfobacteriaceae</taxon>
        <taxon>Desulfobacterium</taxon>
        <taxon>environmental samples</taxon>
    </lineage>
</organism>
<name>E1YLM0_9BACT</name>
<dbReference type="EMBL" id="FR695877">
    <property type="protein sequence ID" value="CBX31003.1"/>
    <property type="molecule type" value="Genomic_DNA"/>
</dbReference>
<gene>
    <name evidence="1" type="ORF">N47_E45150</name>
</gene>
<dbReference type="AlphaFoldDB" id="E1YLM0"/>
<sequence>MWKVEYKKHFIKELSKLPTEVQIQAEKIVFEDLICENLFSLGYIEQMRGYTGKYKIRIGQYRIGITLDKHKKIIICNRIAHRKDIYKLFP</sequence>
<dbReference type="InterPro" id="IPR035093">
    <property type="entry name" value="RelE/ParE_toxin_dom_sf"/>
</dbReference>
<dbReference type="PANTHER" id="PTHR38813">
    <property type="match status" value="1"/>
</dbReference>
<dbReference type="Gene3D" id="3.30.2310.20">
    <property type="entry name" value="RelE-like"/>
    <property type="match status" value="1"/>
</dbReference>
<reference evidence="1" key="1">
    <citation type="journal article" date="2011" name="Environ. Microbiol.">
        <title>Genomic insights into the metabolic potential of the polycyclic aromatic hydrocarbon degrading sulfate-reducing Deltaproteobacterium N47.</title>
        <authorList>
            <person name="Bergmann F."/>
            <person name="Selesi D."/>
            <person name="Weinmaier T."/>
            <person name="Tischler P."/>
            <person name="Rattei T."/>
            <person name="Meckenstock R.U."/>
        </authorList>
    </citation>
    <scope>NUCLEOTIDE SEQUENCE</scope>
</reference>
<protein>
    <submittedName>
        <fullName evidence="1">Uncharacterized protein MJ0909</fullName>
    </submittedName>
</protein>
<proteinExistence type="predicted"/>